<feature type="non-terminal residue" evidence="2">
    <location>
        <position position="1"/>
    </location>
</feature>
<accession>X0UTY8</accession>
<feature type="non-terminal residue" evidence="2">
    <location>
        <position position="264"/>
    </location>
</feature>
<dbReference type="EMBL" id="BARS01029844">
    <property type="protein sequence ID" value="GAG09195.1"/>
    <property type="molecule type" value="Genomic_DNA"/>
</dbReference>
<organism evidence="2">
    <name type="scientific">marine sediment metagenome</name>
    <dbReference type="NCBI Taxonomy" id="412755"/>
    <lineage>
        <taxon>unclassified sequences</taxon>
        <taxon>metagenomes</taxon>
        <taxon>ecological metagenomes</taxon>
    </lineage>
</organism>
<proteinExistence type="predicted"/>
<evidence type="ECO:0000256" key="1">
    <source>
        <dbReference type="SAM" id="Coils"/>
    </source>
</evidence>
<comment type="caution">
    <text evidence="2">The sequence shown here is derived from an EMBL/GenBank/DDBJ whole genome shotgun (WGS) entry which is preliminary data.</text>
</comment>
<keyword evidence="1" id="KW-0175">Coiled coil</keyword>
<gene>
    <name evidence="2" type="ORF">S01H1_46593</name>
</gene>
<evidence type="ECO:0000313" key="2">
    <source>
        <dbReference type="EMBL" id="GAG09195.1"/>
    </source>
</evidence>
<sequence>YEDSEQDNVIVLFDEDGDIDFDEDGDIDFDEDGEITVDYDTIIKLLRESSPEVADNLEQVVKTIQDKTPNFMDILSENVDHEHRVKLLELYEALKEIELAGMAGHPTKLEYLSLRDHINDLINKFKKKKEAKDKLTDTMKETIEKTKKEMEDLTPKDETIEHRILSLETSHENRLAVYNRYRQLEKLGHDDSERSKLLTWLNWATKLPHDKIKNLEHLYKKIPETLKQVAKKLDEELYGMYEVKEQILTFINTRLVNPHVRGCS</sequence>
<dbReference type="AlphaFoldDB" id="X0UTY8"/>
<name>X0UTY8_9ZZZZ</name>
<reference evidence="2" key="1">
    <citation type="journal article" date="2014" name="Front. Microbiol.">
        <title>High frequency of phylogenetically diverse reductive dehalogenase-homologous genes in deep subseafloor sedimentary metagenomes.</title>
        <authorList>
            <person name="Kawai M."/>
            <person name="Futagami T."/>
            <person name="Toyoda A."/>
            <person name="Takaki Y."/>
            <person name="Nishi S."/>
            <person name="Hori S."/>
            <person name="Arai W."/>
            <person name="Tsubouchi T."/>
            <person name="Morono Y."/>
            <person name="Uchiyama I."/>
            <person name="Ito T."/>
            <person name="Fujiyama A."/>
            <person name="Inagaki F."/>
            <person name="Takami H."/>
        </authorList>
    </citation>
    <scope>NUCLEOTIDE SEQUENCE</scope>
    <source>
        <strain evidence="2">Expedition CK06-06</strain>
    </source>
</reference>
<protein>
    <submittedName>
        <fullName evidence="2">Uncharacterized protein</fullName>
    </submittedName>
</protein>
<feature type="coiled-coil region" evidence="1">
    <location>
        <begin position="118"/>
        <end position="145"/>
    </location>
</feature>